<dbReference type="SMART" id="SM00710">
    <property type="entry name" value="PbH1"/>
    <property type="match status" value="6"/>
</dbReference>
<keyword evidence="7" id="KW-0961">Cell wall biogenesis/degradation</keyword>
<reference evidence="10" key="1">
    <citation type="submission" date="2025-08" db="UniProtKB">
        <authorList>
            <consortium name="RefSeq"/>
        </authorList>
    </citation>
    <scope>IDENTIFICATION</scope>
    <source>
        <tissue evidence="10">Fruit stalk</tissue>
    </source>
</reference>
<evidence type="ECO:0000256" key="7">
    <source>
        <dbReference type="ARBA" id="ARBA00023316"/>
    </source>
</evidence>
<evidence type="ECO:0000256" key="5">
    <source>
        <dbReference type="ARBA" id="ARBA00022801"/>
    </source>
</evidence>
<name>A0A6P5WY15_DURZI</name>
<gene>
    <name evidence="10" type="primary">LOC111278387</name>
</gene>
<evidence type="ECO:0000313" key="9">
    <source>
        <dbReference type="Proteomes" id="UP000515121"/>
    </source>
</evidence>
<dbReference type="AlphaFoldDB" id="A0A6P5WY15"/>
<organism evidence="9 10">
    <name type="scientific">Durio zibethinus</name>
    <name type="common">Durian</name>
    <dbReference type="NCBI Taxonomy" id="66656"/>
    <lineage>
        <taxon>Eukaryota</taxon>
        <taxon>Viridiplantae</taxon>
        <taxon>Streptophyta</taxon>
        <taxon>Embryophyta</taxon>
        <taxon>Tracheophyta</taxon>
        <taxon>Spermatophyta</taxon>
        <taxon>Magnoliopsida</taxon>
        <taxon>eudicotyledons</taxon>
        <taxon>Gunneridae</taxon>
        <taxon>Pentapetalae</taxon>
        <taxon>rosids</taxon>
        <taxon>malvids</taxon>
        <taxon>Malvales</taxon>
        <taxon>Malvaceae</taxon>
        <taxon>Helicteroideae</taxon>
        <taxon>Durio</taxon>
    </lineage>
</organism>
<evidence type="ECO:0000256" key="2">
    <source>
        <dbReference type="ARBA" id="ARBA00008834"/>
    </source>
</evidence>
<sequence>MDSCLQSSIKKSRPHYTSKEDILTEACDFQRSLQVLLYIRLGKGLQISGNIVAPNSKLAWKGYHINRWLTFTNVNGLMIIGSGTIDGRGSAWWPQPCLYKVPKGVTCKGPTALTFDKCNHLVLKGLRHINSQRNHIAISNCKDATISNLHISAPSTSPNTDGIDISDSSNIQISNSSIGTGDDCIAVSSGSANINITGITCGPGHGISIGALGVHGENDTVEEVHVRNCTFKGTMTGVRIKTWQGGVGYARKISFEKIRLIQADSPIIIDQYYCPSGTSAIKISDVSYSSIVGTSTTDKVINLSCDQNVGCSNIQLHNVYIESTVPGKKAYSYCFNAHGKYTHTRPVVNCLLP</sequence>
<proteinExistence type="inferred from homology"/>
<evidence type="ECO:0000256" key="1">
    <source>
        <dbReference type="ARBA" id="ARBA00004191"/>
    </source>
</evidence>
<comment type="subcellular location">
    <subcellularLocation>
        <location evidence="1">Secreted</location>
        <location evidence="1">Cell wall</location>
    </subcellularLocation>
</comment>
<dbReference type="Gene3D" id="2.160.20.10">
    <property type="entry name" value="Single-stranded right-handed beta-helix, Pectin lyase-like"/>
    <property type="match status" value="1"/>
</dbReference>
<dbReference type="InterPro" id="IPR006626">
    <property type="entry name" value="PbH1"/>
</dbReference>
<evidence type="ECO:0000256" key="3">
    <source>
        <dbReference type="ARBA" id="ARBA00022512"/>
    </source>
</evidence>
<protein>
    <submittedName>
        <fullName evidence="10">Probable polygalacturonase At3g15720</fullName>
    </submittedName>
</protein>
<dbReference type="GO" id="GO:0071555">
    <property type="term" value="P:cell wall organization"/>
    <property type="evidence" value="ECO:0007669"/>
    <property type="project" value="UniProtKB-KW"/>
</dbReference>
<comment type="similarity">
    <text evidence="2 8">Belongs to the glycosyl hydrolase 28 family.</text>
</comment>
<dbReference type="InterPro" id="IPR012334">
    <property type="entry name" value="Pectin_lyas_fold"/>
</dbReference>
<keyword evidence="5 8" id="KW-0378">Hydrolase</keyword>
<dbReference type="PANTHER" id="PTHR31375">
    <property type="match status" value="1"/>
</dbReference>
<keyword evidence="6 8" id="KW-0326">Glycosidase</keyword>
<dbReference type="OrthoDB" id="187139at2759"/>
<evidence type="ECO:0000256" key="6">
    <source>
        <dbReference type="ARBA" id="ARBA00023295"/>
    </source>
</evidence>
<dbReference type="KEGG" id="dzi:111278387"/>
<dbReference type="GO" id="GO:0004650">
    <property type="term" value="F:polygalacturonase activity"/>
    <property type="evidence" value="ECO:0007669"/>
    <property type="project" value="InterPro"/>
</dbReference>
<dbReference type="SUPFAM" id="SSF51126">
    <property type="entry name" value="Pectin lyase-like"/>
    <property type="match status" value="1"/>
</dbReference>
<dbReference type="InterPro" id="IPR000743">
    <property type="entry name" value="Glyco_hydro_28"/>
</dbReference>
<keyword evidence="4" id="KW-0964">Secreted</keyword>
<evidence type="ECO:0000313" key="10">
    <source>
        <dbReference type="RefSeq" id="XP_022720773.1"/>
    </source>
</evidence>
<dbReference type="GeneID" id="111278387"/>
<dbReference type="InterPro" id="IPR011050">
    <property type="entry name" value="Pectin_lyase_fold/virulence"/>
</dbReference>
<keyword evidence="3" id="KW-0134">Cell wall</keyword>
<dbReference type="RefSeq" id="XP_022720773.1">
    <property type="nucleotide sequence ID" value="XM_022865038.1"/>
</dbReference>
<keyword evidence="9" id="KW-1185">Reference proteome</keyword>
<evidence type="ECO:0000256" key="4">
    <source>
        <dbReference type="ARBA" id="ARBA00022525"/>
    </source>
</evidence>
<dbReference type="Pfam" id="PF00295">
    <property type="entry name" value="Glyco_hydro_28"/>
    <property type="match status" value="1"/>
</dbReference>
<dbReference type="Proteomes" id="UP000515121">
    <property type="component" value="Unplaced"/>
</dbReference>
<dbReference type="GO" id="GO:0005975">
    <property type="term" value="P:carbohydrate metabolic process"/>
    <property type="evidence" value="ECO:0007669"/>
    <property type="project" value="InterPro"/>
</dbReference>
<accession>A0A6P5WY15</accession>
<evidence type="ECO:0000256" key="8">
    <source>
        <dbReference type="RuleBase" id="RU361169"/>
    </source>
</evidence>